<organism evidence="12 13">
    <name type="scientific">candidate division KSB3 bacterium</name>
    <dbReference type="NCBI Taxonomy" id="2044937"/>
    <lineage>
        <taxon>Bacteria</taxon>
        <taxon>candidate division KSB3</taxon>
    </lineage>
</organism>
<evidence type="ECO:0000256" key="5">
    <source>
        <dbReference type="ARBA" id="ARBA00022741"/>
    </source>
</evidence>
<feature type="domain" description="MOFRL-associated" evidence="11">
    <location>
        <begin position="11"/>
        <end position="248"/>
    </location>
</feature>
<evidence type="ECO:0000256" key="2">
    <source>
        <dbReference type="ARBA" id="ARBA00006284"/>
    </source>
</evidence>
<dbReference type="FunFam" id="3.40.1480.10:FF:000003">
    <property type="entry name" value="D-glycerate 2-kinase"/>
    <property type="match status" value="1"/>
</dbReference>
<evidence type="ECO:0000313" key="13">
    <source>
        <dbReference type="Proteomes" id="UP000230821"/>
    </source>
</evidence>
<evidence type="ECO:0000256" key="7">
    <source>
        <dbReference type="ARBA" id="ARBA00022840"/>
    </source>
</evidence>
<dbReference type="EC" id="2.7.1.165" evidence="9"/>
<dbReference type="PANTHER" id="PTHR12227:SF0">
    <property type="entry name" value="GLYCERATE KINASE"/>
    <property type="match status" value="1"/>
</dbReference>
<dbReference type="Gene3D" id="3.40.1480.10">
    <property type="entry name" value="MOFRL domain"/>
    <property type="match status" value="1"/>
</dbReference>
<keyword evidence="7" id="KW-0067">ATP-binding</keyword>
<dbReference type="Gene3D" id="3.40.50.10180">
    <property type="entry name" value="Glycerate kinase, MOFRL-like N-terminal domain"/>
    <property type="match status" value="1"/>
</dbReference>
<keyword evidence="4" id="KW-0808">Transferase</keyword>
<feature type="domain" description="MOFRL" evidence="10">
    <location>
        <begin position="331"/>
        <end position="436"/>
    </location>
</feature>
<gene>
    <name evidence="12" type="ORF">CSA56_07450</name>
</gene>
<dbReference type="GO" id="GO:0005737">
    <property type="term" value="C:cytoplasm"/>
    <property type="evidence" value="ECO:0007669"/>
    <property type="project" value="TreeGrafter"/>
</dbReference>
<dbReference type="FunFam" id="3.40.50.10180:FF:000001">
    <property type="entry name" value="Glycerate kinase"/>
    <property type="match status" value="1"/>
</dbReference>
<dbReference type="Pfam" id="PF05161">
    <property type="entry name" value="MOFRL"/>
    <property type="match status" value="1"/>
</dbReference>
<dbReference type="SUPFAM" id="SSF82544">
    <property type="entry name" value="GckA/TtuD-like"/>
    <property type="match status" value="1"/>
</dbReference>
<dbReference type="InterPro" id="IPR039760">
    <property type="entry name" value="MOFRL_protein"/>
</dbReference>
<evidence type="ECO:0000259" key="11">
    <source>
        <dbReference type="Pfam" id="PF13660"/>
    </source>
</evidence>
<evidence type="ECO:0000256" key="1">
    <source>
        <dbReference type="ARBA" id="ARBA00001946"/>
    </source>
</evidence>
<accession>A0A2G6KFV7</accession>
<dbReference type="InterPro" id="IPR038614">
    <property type="entry name" value="GK_N_sf"/>
</dbReference>
<dbReference type="GO" id="GO:0043798">
    <property type="term" value="F:glycerate 2-kinase activity"/>
    <property type="evidence" value="ECO:0007669"/>
    <property type="project" value="UniProtKB-EC"/>
</dbReference>
<comment type="similarity">
    <text evidence="2">Belongs to the glycerate kinase type-1 family.</text>
</comment>
<dbReference type="EMBL" id="PDSK01000084">
    <property type="protein sequence ID" value="PIE34547.1"/>
    <property type="molecule type" value="Genomic_DNA"/>
</dbReference>
<dbReference type="InterPro" id="IPR007835">
    <property type="entry name" value="MOFRL"/>
</dbReference>
<evidence type="ECO:0000256" key="9">
    <source>
        <dbReference type="ARBA" id="ARBA00066758"/>
    </source>
</evidence>
<evidence type="ECO:0000256" key="4">
    <source>
        <dbReference type="ARBA" id="ARBA00022679"/>
    </source>
</evidence>
<dbReference type="AlphaFoldDB" id="A0A2G6KFV7"/>
<comment type="caution">
    <text evidence="12">The sequence shown here is derived from an EMBL/GenBank/DDBJ whole genome shotgun (WGS) entry which is preliminary data.</text>
</comment>
<evidence type="ECO:0000259" key="10">
    <source>
        <dbReference type="Pfam" id="PF05161"/>
    </source>
</evidence>
<dbReference type="PANTHER" id="PTHR12227">
    <property type="entry name" value="GLYCERATE KINASE"/>
    <property type="match status" value="1"/>
</dbReference>
<proteinExistence type="inferred from homology"/>
<comment type="subunit">
    <text evidence="3">Homodimer.</text>
</comment>
<keyword evidence="6 12" id="KW-0418">Kinase</keyword>
<dbReference type="InterPro" id="IPR025286">
    <property type="entry name" value="MOFRL_assoc_dom"/>
</dbReference>
<reference evidence="12 13" key="1">
    <citation type="submission" date="2017-10" db="EMBL/GenBank/DDBJ databases">
        <title>Novel microbial diversity and functional potential in the marine mammal oral microbiome.</title>
        <authorList>
            <person name="Dudek N.K."/>
            <person name="Sun C.L."/>
            <person name="Burstein D."/>
            <person name="Kantor R.S."/>
            <person name="Aliaga Goltsman D.S."/>
            <person name="Bik E.M."/>
            <person name="Thomas B.C."/>
            <person name="Banfield J.F."/>
            <person name="Relman D.A."/>
        </authorList>
    </citation>
    <scope>NUCLEOTIDE SEQUENCE [LARGE SCALE GENOMIC DNA]</scope>
    <source>
        <strain evidence="12">DOLJORAL78_47_16</strain>
    </source>
</reference>
<protein>
    <recommendedName>
        <fullName evidence="9">glycerate 2-kinase</fullName>
        <ecNumber evidence="9">2.7.1.165</ecNumber>
    </recommendedName>
</protein>
<dbReference type="InterPro" id="IPR037035">
    <property type="entry name" value="GK-like_C_sf"/>
</dbReference>
<dbReference type="Pfam" id="PF13660">
    <property type="entry name" value="DUF4147"/>
    <property type="match status" value="1"/>
</dbReference>
<evidence type="ECO:0000313" key="12">
    <source>
        <dbReference type="EMBL" id="PIE34547.1"/>
    </source>
</evidence>
<name>A0A2G6KFV7_9BACT</name>
<evidence type="ECO:0000256" key="3">
    <source>
        <dbReference type="ARBA" id="ARBA00011738"/>
    </source>
</evidence>
<dbReference type="GO" id="GO:0005524">
    <property type="term" value="F:ATP binding"/>
    <property type="evidence" value="ECO:0007669"/>
    <property type="project" value="UniProtKB-KW"/>
</dbReference>
<evidence type="ECO:0000256" key="8">
    <source>
        <dbReference type="ARBA" id="ARBA00051351"/>
    </source>
</evidence>
<dbReference type="GO" id="GO:0008887">
    <property type="term" value="F:glycerate kinase activity"/>
    <property type="evidence" value="ECO:0007669"/>
    <property type="project" value="InterPro"/>
</dbReference>
<evidence type="ECO:0000256" key="6">
    <source>
        <dbReference type="ARBA" id="ARBA00022777"/>
    </source>
</evidence>
<comment type="cofactor">
    <cofactor evidence="1">
        <name>Mg(2+)</name>
        <dbReference type="ChEBI" id="CHEBI:18420"/>
    </cofactor>
</comment>
<comment type="catalytic activity">
    <reaction evidence="8">
        <text>(R)-glycerate + ATP = (2R)-2-phosphoglycerate + ADP + H(+)</text>
        <dbReference type="Rhea" id="RHEA:27377"/>
        <dbReference type="ChEBI" id="CHEBI:15378"/>
        <dbReference type="ChEBI" id="CHEBI:16659"/>
        <dbReference type="ChEBI" id="CHEBI:30616"/>
        <dbReference type="ChEBI" id="CHEBI:58289"/>
        <dbReference type="ChEBI" id="CHEBI:456216"/>
        <dbReference type="EC" id="2.7.1.165"/>
    </reaction>
</comment>
<sequence length="443" mass="47139">MVKETILREHAQEIFSAGLKAVDPVDAIKQYVRCDGDILFVDTSRYDLNNYQNIYVIGGGKAGALMANAVESILGERITQGTVNVKYEHLAPTNTVTIHEASHPVPDEAGVVGTRRIIELAEAATAHDLILCLISGGGSALLPAPIEGITLQEKQDVTKVLLRCGATINDMNTIRKHISAVKGGQLARAAFPATLISLMLSDVIGDPLDVIASGPTVPDSHTFKDCMALLDKFEIRNEIPASVLERLEKGVRGEIADTPKISDPIFEKTQNVVVASNEFAARAAVEKAKELGYHTMLLSTFVEGETKEVAKVHTAIAKEILQSGNPLAAPACLLSGGETTVTIQGEGLGGRNQEFVLAAALEIAGMQNVVVLSAGTDGTDGPTDAAGAIADGQTIQRAGERQLDPVVYLKNNDSYHFFDTLQDLIKTGPTNTNVMDLRIVLVA</sequence>
<dbReference type="Proteomes" id="UP000230821">
    <property type="component" value="Unassembled WGS sequence"/>
</dbReference>
<keyword evidence="5" id="KW-0547">Nucleotide-binding</keyword>